<feature type="region of interest" description="Disordered" evidence="1">
    <location>
        <begin position="429"/>
        <end position="459"/>
    </location>
</feature>
<feature type="region of interest" description="Disordered" evidence="1">
    <location>
        <begin position="513"/>
        <end position="532"/>
    </location>
</feature>
<accession>A0A8X7BRA3</accession>
<feature type="compositionally biased region" description="Basic and acidic residues" evidence="1">
    <location>
        <begin position="821"/>
        <end position="834"/>
    </location>
</feature>
<sequence>MVDELKAKMRRLENLIGFEGEIDVTSSAFTQELVRALNSKYKDDVDSSIRLHRLEFFQKLIENARREKRKAVPVEEKFLLDKKDETEEDDEMEAEQEDVEVKEKEKGKLKKPADVVSVKPEDIDDYKDLMTLSRIYYVLEHPNSTAIEWKRRITKKKTIDKFTDKDLIEWRVSQHFRLRSLEEWAISRSEARKMAEKSNHDFDDLLEDDESRELEDMFNILDTQKQQKFKLSQLEKALHTKRPFKFKDESIEDWGAEDLFQEVLEIEEDPDFKISYSKISSEELSIDEDETISEIFSVYKESPKYKRPILEDMEKAETMERWFSLCQEALPEAVPEKKDDLKSLYSIPEDEEEFEEPIGFIRGEKIHVREASEKSIERPGGKIPVHEVDESSIEKPGGTVLAKEAMEMDIEIPGEVETDDKIFDEMANLSEDFDEEPEKVSVEEAREKDIERPGGRMPVKEAKLDEIEKLGEETKACLVDILDKIEAGRVLIVEAKEKEFEIIEGNIPAKEAKEEDIEIPGEVPKELEKPESVDTLFDDMETLEDDFGLSGSYENGSDIKQYEDIKDKEENKKLTPEEDKKMKEENKMFTPEKEENIPDQIKASTFEKDEKMKNEVKEFNTEIDENKDQRKEFTPDDEKMKDESKKFMPEEDERMENEIKEFSTEIDEKMKDQRQELMTEKDENVEENKYFSHEKDPSMKSSPKHLEEVDRHESDSPSKYDEKITEDGMKLPGNEDSDFKSSEQKSQREQMKESKDYATNEKSDRKMEMKRDKDYSADKEVIESKELPKTASKNANLKRDSTDGQSSGTTSGIQSKTVKHPPKDHAPELEDTSRSIRGNISSETLKKSVKRGSKGSKTSMLDSSKESNKQLASNKRDAEEDMSGSMGPKDKQKKKETPSVIERKKSVSKGNVSKHDEGVIEHQLKSVLKPSKLGALVEKKGLIPRKSRTSFAVEDSSKKQEEDLESTLRRESSSNVIKSRSSKERHHGVSLVRKNSKSAGIQAELREKESSLESIIKSDTK</sequence>
<feature type="compositionally biased region" description="Acidic residues" evidence="1">
    <location>
        <begin position="86"/>
        <end position="98"/>
    </location>
</feature>
<dbReference type="EMBL" id="BMAV01001891">
    <property type="protein sequence ID" value="GFY40413.1"/>
    <property type="molecule type" value="Genomic_DNA"/>
</dbReference>
<reference evidence="2" key="1">
    <citation type="submission" date="2020-08" db="EMBL/GenBank/DDBJ databases">
        <title>Multicomponent nature underlies the extraordinary mechanical properties of spider dragline silk.</title>
        <authorList>
            <person name="Kono N."/>
            <person name="Nakamura H."/>
            <person name="Mori M."/>
            <person name="Yoshida Y."/>
            <person name="Ohtoshi R."/>
            <person name="Malay A.D."/>
            <person name="Moran D.A.P."/>
            <person name="Tomita M."/>
            <person name="Numata K."/>
            <person name="Arakawa K."/>
        </authorList>
    </citation>
    <scope>NUCLEOTIDE SEQUENCE</scope>
</reference>
<protein>
    <submittedName>
        <fullName evidence="2">Uncharacterized protein</fullName>
    </submittedName>
</protein>
<feature type="region of interest" description="Disordered" evidence="1">
    <location>
        <begin position="545"/>
        <end position="926"/>
    </location>
</feature>
<name>A0A8X7BRA3_9ARAC</name>
<organism evidence="2 3">
    <name type="scientific">Trichonephila inaurata madagascariensis</name>
    <dbReference type="NCBI Taxonomy" id="2747483"/>
    <lineage>
        <taxon>Eukaryota</taxon>
        <taxon>Metazoa</taxon>
        <taxon>Ecdysozoa</taxon>
        <taxon>Arthropoda</taxon>
        <taxon>Chelicerata</taxon>
        <taxon>Arachnida</taxon>
        <taxon>Araneae</taxon>
        <taxon>Araneomorphae</taxon>
        <taxon>Entelegynae</taxon>
        <taxon>Araneoidea</taxon>
        <taxon>Nephilidae</taxon>
        <taxon>Trichonephila</taxon>
        <taxon>Trichonephila inaurata</taxon>
    </lineage>
</organism>
<proteinExistence type="predicted"/>
<feature type="compositionally biased region" description="Basic and acidic residues" evidence="1">
    <location>
        <begin position="605"/>
        <end position="649"/>
    </location>
</feature>
<feature type="region of interest" description="Disordered" evidence="1">
    <location>
        <begin position="944"/>
        <end position="1005"/>
    </location>
</feature>
<comment type="caution">
    <text evidence="2">The sequence shown here is derived from an EMBL/GenBank/DDBJ whole genome shotgun (WGS) entry which is preliminary data.</text>
</comment>
<gene>
    <name evidence="2" type="primary">AVEN_1449_1</name>
    <name evidence="2" type="ORF">TNIN_262851</name>
</gene>
<feature type="compositionally biased region" description="Basic and acidic residues" evidence="1">
    <location>
        <begin position="863"/>
        <end position="878"/>
    </location>
</feature>
<feature type="compositionally biased region" description="Basic and acidic residues" evidence="1">
    <location>
        <begin position="656"/>
        <end position="729"/>
    </location>
</feature>
<dbReference type="Proteomes" id="UP000886998">
    <property type="component" value="Unassembled WGS sequence"/>
</dbReference>
<keyword evidence="3" id="KW-1185">Reference proteome</keyword>
<feature type="compositionally biased region" description="Basic and acidic residues" evidence="1">
    <location>
        <begin position="438"/>
        <end position="459"/>
    </location>
</feature>
<dbReference type="AlphaFoldDB" id="A0A8X7BRA3"/>
<feature type="compositionally biased region" description="Basic and acidic residues" evidence="1">
    <location>
        <begin position="913"/>
        <end position="924"/>
    </location>
</feature>
<feature type="compositionally biased region" description="Basic and acidic residues" evidence="1">
    <location>
        <begin position="955"/>
        <end position="972"/>
    </location>
</feature>
<feature type="region of interest" description="Disordered" evidence="1">
    <location>
        <begin position="83"/>
        <end position="106"/>
    </location>
</feature>
<evidence type="ECO:0000313" key="3">
    <source>
        <dbReference type="Proteomes" id="UP000886998"/>
    </source>
</evidence>
<feature type="compositionally biased region" description="Basic and acidic residues" evidence="1">
    <location>
        <begin position="888"/>
        <end position="905"/>
    </location>
</feature>
<feature type="compositionally biased region" description="Low complexity" evidence="1">
    <location>
        <begin position="803"/>
        <end position="815"/>
    </location>
</feature>
<evidence type="ECO:0000256" key="1">
    <source>
        <dbReference type="SAM" id="MobiDB-lite"/>
    </source>
</evidence>
<feature type="compositionally biased region" description="Basic and acidic residues" evidence="1">
    <location>
        <begin position="560"/>
        <end position="596"/>
    </location>
</feature>
<evidence type="ECO:0000313" key="2">
    <source>
        <dbReference type="EMBL" id="GFY40413.1"/>
    </source>
</evidence>
<feature type="compositionally biased region" description="Basic and acidic residues" evidence="1">
    <location>
        <begin position="523"/>
        <end position="532"/>
    </location>
</feature>
<dbReference type="OrthoDB" id="6433351at2759"/>
<feature type="compositionally biased region" description="Basic and acidic residues" evidence="1">
    <location>
        <begin position="737"/>
        <end position="788"/>
    </location>
</feature>